<reference evidence="3 4" key="1">
    <citation type="submission" date="2017-09" db="EMBL/GenBank/DDBJ databases">
        <authorList>
            <person name="Ehlers B."/>
            <person name="Leendertz F.H."/>
        </authorList>
    </citation>
    <scope>NUCLEOTIDE SEQUENCE [LARGE SCALE GENOMIC DNA]</scope>
    <source>
        <strain evidence="3 4">CGMCC 4.6857</strain>
    </source>
</reference>
<protein>
    <recommendedName>
        <fullName evidence="2">DUF6879 domain-containing protein</fullName>
    </recommendedName>
</protein>
<dbReference type="Pfam" id="PF21806">
    <property type="entry name" value="DUF6879"/>
    <property type="match status" value="1"/>
</dbReference>
<evidence type="ECO:0000256" key="1">
    <source>
        <dbReference type="SAM" id="Phobius"/>
    </source>
</evidence>
<dbReference type="RefSeq" id="WP_097322011.1">
    <property type="nucleotide sequence ID" value="NZ_OBDY01000009.1"/>
</dbReference>
<organism evidence="3 4">
    <name type="scientific">Paractinoplanes atraurantiacus</name>
    <dbReference type="NCBI Taxonomy" id="1036182"/>
    <lineage>
        <taxon>Bacteria</taxon>
        <taxon>Bacillati</taxon>
        <taxon>Actinomycetota</taxon>
        <taxon>Actinomycetes</taxon>
        <taxon>Micromonosporales</taxon>
        <taxon>Micromonosporaceae</taxon>
        <taxon>Paractinoplanes</taxon>
    </lineage>
</organism>
<keyword evidence="1" id="KW-0472">Membrane</keyword>
<keyword evidence="1" id="KW-1133">Transmembrane helix</keyword>
<evidence type="ECO:0000313" key="3">
    <source>
        <dbReference type="EMBL" id="SNY49025.1"/>
    </source>
</evidence>
<name>A0A285ILZ9_9ACTN</name>
<dbReference type="EMBL" id="OBDY01000009">
    <property type="protein sequence ID" value="SNY49025.1"/>
    <property type="molecule type" value="Genomic_DNA"/>
</dbReference>
<evidence type="ECO:0000313" key="4">
    <source>
        <dbReference type="Proteomes" id="UP000219612"/>
    </source>
</evidence>
<feature type="transmembrane region" description="Helical" evidence="1">
    <location>
        <begin position="7"/>
        <end position="23"/>
    </location>
</feature>
<accession>A0A285ILZ9</accession>
<dbReference type="Proteomes" id="UP000219612">
    <property type="component" value="Unassembled WGS sequence"/>
</dbReference>
<feature type="domain" description="DUF6879" evidence="2">
    <location>
        <begin position="163"/>
        <end position="307"/>
    </location>
</feature>
<keyword evidence="4" id="KW-1185">Reference proteome</keyword>
<sequence>MQILIKIVVTSIAGGVAYLLTNVTKQPEVWQITMSVFVAGVVLVVQFLIDVAEQSRQLAEAIRVEGAKQSQELIASVSEISEAATHLAAAENRVGRDSVIRLVESAGRMDPEEALQRRFTHRQIADLADLIDGLRSGRAEHEGEDPDWLLGLTETAITSIDATSMTSFERHRGLVDEGEFWESDLGLRYLDRQRQAIERKVRIRRLFLLTEDATDVVQLEKLLEPHRKISVETRILRPENVYFLYQNDLEDFIIFDQQISYEFHTSRTLKKNVTPLIANVALVVDPRLVKKRRDRFEELWDAAEPREDEPTP</sequence>
<dbReference type="OrthoDB" id="3505460at2"/>
<dbReference type="InterPro" id="IPR049244">
    <property type="entry name" value="DUF6879"/>
</dbReference>
<feature type="transmembrane region" description="Helical" evidence="1">
    <location>
        <begin position="29"/>
        <end position="49"/>
    </location>
</feature>
<proteinExistence type="predicted"/>
<evidence type="ECO:0000259" key="2">
    <source>
        <dbReference type="Pfam" id="PF21806"/>
    </source>
</evidence>
<keyword evidence="1" id="KW-0812">Transmembrane</keyword>
<gene>
    <name evidence="3" type="ORF">SAMN05421748_109190</name>
</gene>
<dbReference type="AlphaFoldDB" id="A0A285ILZ9"/>